<feature type="transmembrane region" description="Helical" evidence="1">
    <location>
        <begin position="32"/>
        <end position="52"/>
    </location>
</feature>
<dbReference type="InterPro" id="IPR045494">
    <property type="entry name" value="DUF6436"/>
</dbReference>
<protein>
    <submittedName>
        <fullName evidence="3">DUF6436 domain-containing protein</fullName>
    </submittedName>
</protein>
<dbReference type="EMBL" id="BAABFO010000003">
    <property type="protein sequence ID" value="GAA4325436.1"/>
    <property type="molecule type" value="Genomic_DNA"/>
</dbReference>
<organism evidence="3 4">
    <name type="scientific">Pigmentiphaga soli</name>
    <dbReference type="NCBI Taxonomy" id="1007095"/>
    <lineage>
        <taxon>Bacteria</taxon>
        <taxon>Pseudomonadati</taxon>
        <taxon>Pseudomonadota</taxon>
        <taxon>Betaproteobacteria</taxon>
        <taxon>Burkholderiales</taxon>
        <taxon>Alcaligenaceae</taxon>
        <taxon>Pigmentiphaga</taxon>
    </lineage>
</organism>
<feature type="domain" description="DUF6436" evidence="2">
    <location>
        <begin position="72"/>
        <end position="216"/>
    </location>
</feature>
<comment type="caution">
    <text evidence="3">The sequence shown here is derived from an EMBL/GenBank/DDBJ whole genome shotgun (WGS) entry which is preliminary data.</text>
</comment>
<gene>
    <name evidence="3" type="ORF">GCM10023144_07780</name>
</gene>
<proteinExistence type="predicted"/>
<dbReference type="InterPro" id="IPR036249">
    <property type="entry name" value="Thioredoxin-like_sf"/>
</dbReference>
<dbReference type="Pfam" id="PF20029">
    <property type="entry name" value="DUF6436"/>
    <property type="match status" value="1"/>
</dbReference>
<evidence type="ECO:0000259" key="2">
    <source>
        <dbReference type="Pfam" id="PF20029"/>
    </source>
</evidence>
<sequence length="220" mass="23491">MKQESMNRGGIGQDGLKQDGASRDVSMLSRRAVAGLLCVVALALAGAGVGMWRSLGVGGLSDYADHVVMFGDADLRLPPELAGATGRVRVVHFWDPGCAACNKETGAHLNYLIQMYRGAKVDFYSVQRPGTRGELPPFLRGKLEPLPRIDGMEKLPASPSVAIWAGDGRLAYAGPYSEGLICSSANSFVEPILDRLVAGERVEPQPMLSVGCYCPWNAVN</sequence>
<keyword evidence="4" id="KW-1185">Reference proteome</keyword>
<keyword evidence="1" id="KW-0472">Membrane</keyword>
<evidence type="ECO:0000313" key="4">
    <source>
        <dbReference type="Proteomes" id="UP001501671"/>
    </source>
</evidence>
<dbReference type="SUPFAM" id="SSF52833">
    <property type="entry name" value="Thioredoxin-like"/>
    <property type="match status" value="1"/>
</dbReference>
<reference evidence="4" key="1">
    <citation type="journal article" date="2019" name="Int. J. Syst. Evol. Microbiol.">
        <title>The Global Catalogue of Microorganisms (GCM) 10K type strain sequencing project: providing services to taxonomists for standard genome sequencing and annotation.</title>
        <authorList>
            <consortium name="The Broad Institute Genomics Platform"/>
            <consortium name="The Broad Institute Genome Sequencing Center for Infectious Disease"/>
            <person name="Wu L."/>
            <person name="Ma J."/>
        </authorList>
    </citation>
    <scope>NUCLEOTIDE SEQUENCE [LARGE SCALE GENOMIC DNA]</scope>
    <source>
        <strain evidence="4">JCM 17666</strain>
    </source>
</reference>
<accession>A0ABP8GJB9</accession>
<keyword evidence="1" id="KW-1133">Transmembrane helix</keyword>
<evidence type="ECO:0000256" key="1">
    <source>
        <dbReference type="SAM" id="Phobius"/>
    </source>
</evidence>
<keyword evidence="1" id="KW-0812">Transmembrane</keyword>
<dbReference type="Gene3D" id="3.40.30.10">
    <property type="entry name" value="Glutaredoxin"/>
    <property type="match status" value="1"/>
</dbReference>
<dbReference type="Proteomes" id="UP001501671">
    <property type="component" value="Unassembled WGS sequence"/>
</dbReference>
<name>A0ABP8GJB9_9BURK</name>
<evidence type="ECO:0000313" key="3">
    <source>
        <dbReference type="EMBL" id="GAA4325436.1"/>
    </source>
</evidence>